<dbReference type="Proteomes" id="UP000031246">
    <property type="component" value="Unassembled WGS sequence"/>
</dbReference>
<keyword evidence="1" id="KW-0812">Transmembrane</keyword>
<protein>
    <submittedName>
        <fullName evidence="2">Uncharacterized protein</fullName>
    </submittedName>
</protein>
<keyword evidence="3" id="KW-1185">Reference proteome</keyword>
<evidence type="ECO:0000313" key="2">
    <source>
        <dbReference type="EMBL" id="KIA96205.1"/>
    </source>
</evidence>
<gene>
    <name evidence="2" type="ORF">OC25_03750</name>
</gene>
<keyword evidence="1" id="KW-1133">Transmembrane helix</keyword>
<feature type="transmembrane region" description="Helical" evidence="1">
    <location>
        <begin position="28"/>
        <end position="49"/>
    </location>
</feature>
<keyword evidence="1" id="KW-0472">Membrane</keyword>
<sequence length="194" mass="21367">MRNFALSNPGTMGCRGKVKVMLHGFSTLQFLAVLLVLGLLWYGGVLIFFNLRKKMGPLGVASFKGVLDSSVPGKGSGSVTASGSAVADDLMGKARLPEGMSSVGMEDIGFVDLDERDIEGQQGLVPDLLEEIKNVFLVLAKEDSNKRDFFELMKVVKEQYPGMASHPRIRRINEYISDHAAFHLSPEELENLWY</sequence>
<evidence type="ECO:0000256" key="1">
    <source>
        <dbReference type="SAM" id="Phobius"/>
    </source>
</evidence>
<reference evidence="2 3" key="1">
    <citation type="submission" date="2014-10" db="EMBL/GenBank/DDBJ databases">
        <title>Pedobacter Kyungheensis.</title>
        <authorList>
            <person name="Anderson B.M."/>
            <person name="Newman J.D."/>
        </authorList>
    </citation>
    <scope>NUCLEOTIDE SEQUENCE [LARGE SCALE GENOMIC DNA]</scope>
    <source>
        <strain evidence="2 3">KACC 16221</strain>
    </source>
</reference>
<comment type="caution">
    <text evidence="2">The sequence shown here is derived from an EMBL/GenBank/DDBJ whole genome shotgun (WGS) entry which is preliminary data.</text>
</comment>
<evidence type="ECO:0000313" key="3">
    <source>
        <dbReference type="Proteomes" id="UP000031246"/>
    </source>
</evidence>
<dbReference type="EMBL" id="JSYN01000003">
    <property type="protein sequence ID" value="KIA96205.1"/>
    <property type="molecule type" value="Genomic_DNA"/>
</dbReference>
<accession>A0A0C1DQ59</accession>
<dbReference type="AlphaFoldDB" id="A0A0C1DQ59"/>
<organism evidence="2 3">
    <name type="scientific">Pedobacter kyungheensis</name>
    <dbReference type="NCBI Taxonomy" id="1069985"/>
    <lineage>
        <taxon>Bacteria</taxon>
        <taxon>Pseudomonadati</taxon>
        <taxon>Bacteroidota</taxon>
        <taxon>Sphingobacteriia</taxon>
        <taxon>Sphingobacteriales</taxon>
        <taxon>Sphingobacteriaceae</taxon>
        <taxon>Pedobacter</taxon>
    </lineage>
</organism>
<dbReference type="RefSeq" id="WP_039471908.1">
    <property type="nucleotide sequence ID" value="NZ_JSYN01000003.1"/>
</dbReference>
<name>A0A0C1DQ59_9SPHI</name>
<proteinExistence type="predicted"/>
<dbReference type="OrthoDB" id="792964at2"/>